<dbReference type="AlphaFoldDB" id="V7I8X3"/>
<sequence length="49" mass="5483">MVTVAKFIWYLASIVSGVLVLTVAAMLLVVVCMAAFNRYDDIFINREQS</sequence>
<evidence type="ECO:0000256" key="1">
    <source>
        <dbReference type="SAM" id="Phobius"/>
    </source>
</evidence>
<comment type="caution">
    <text evidence="2">The sequence shown here is derived from an EMBL/GenBank/DDBJ whole genome shotgun (WGS) entry which is preliminary data.</text>
</comment>
<reference evidence="2 3" key="1">
    <citation type="submission" date="2013-11" db="EMBL/GenBank/DDBJ databases">
        <title>The Genome Sequence of Eikenella corrodens CC92I.</title>
        <authorList>
            <consortium name="The Broad Institute Genomics Platform"/>
            <person name="Earl A."/>
            <person name="Allen-Vercoe E."/>
            <person name="Daigneault M."/>
            <person name="Young S.K."/>
            <person name="Zeng Q."/>
            <person name="Gargeya S."/>
            <person name="Fitzgerald M."/>
            <person name="Abouelleil A."/>
            <person name="Alvarado L."/>
            <person name="Chapman S.B."/>
            <person name="Gainer-Dewar J."/>
            <person name="Goldberg J."/>
            <person name="Griggs A."/>
            <person name="Gujja S."/>
            <person name="Hansen M."/>
            <person name="Howarth C."/>
            <person name="Imamovic A."/>
            <person name="Ireland A."/>
            <person name="Larimer J."/>
            <person name="McCowan C."/>
            <person name="Murphy C."/>
            <person name="Pearson M."/>
            <person name="Poon T.W."/>
            <person name="Priest M."/>
            <person name="Roberts A."/>
            <person name="Saif S."/>
            <person name="Shea T."/>
            <person name="Sykes S."/>
            <person name="Wortman J."/>
            <person name="Nusbaum C."/>
            <person name="Birren B."/>
        </authorList>
    </citation>
    <scope>NUCLEOTIDE SEQUENCE [LARGE SCALE GENOMIC DNA]</scope>
    <source>
        <strain evidence="2 3">CC92I</strain>
    </source>
</reference>
<evidence type="ECO:0000313" key="3">
    <source>
        <dbReference type="Proteomes" id="UP000018554"/>
    </source>
</evidence>
<proteinExistence type="predicted"/>
<keyword evidence="1" id="KW-0812">Transmembrane</keyword>
<accession>V7I8X3</accession>
<dbReference type="PATRIC" id="fig|1073362.3.peg.2440"/>
<dbReference type="EMBL" id="AZGQ01000017">
    <property type="protein sequence ID" value="ETA82640.1"/>
    <property type="molecule type" value="Genomic_DNA"/>
</dbReference>
<feature type="transmembrane region" description="Helical" evidence="1">
    <location>
        <begin position="7"/>
        <end position="36"/>
    </location>
</feature>
<dbReference type="Proteomes" id="UP000018554">
    <property type="component" value="Unassembled WGS sequence"/>
</dbReference>
<gene>
    <name evidence="2" type="ORF">HMPREF1177_02158</name>
</gene>
<keyword evidence="1" id="KW-0472">Membrane</keyword>
<dbReference type="RefSeq" id="WP_023888072.1">
    <property type="nucleotide sequence ID" value="NZ_KI635570.1"/>
</dbReference>
<name>V7I8X3_EIKCO</name>
<protein>
    <submittedName>
        <fullName evidence="2">Uncharacterized protein</fullName>
    </submittedName>
</protein>
<keyword evidence="3" id="KW-1185">Reference proteome</keyword>
<evidence type="ECO:0000313" key="2">
    <source>
        <dbReference type="EMBL" id="ETA82640.1"/>
    </source>
</evidence>
<organism evidence="2 3">
    <name type="scientific">Eikenella corrodens CC92I</name>
    <dbReference type="NCBI Taxonomy" id="1073362"/>
    <lineage>
        <taxon>Bacteria</taxon>
        <taxon>Pseudomonadati</taxon>
        <taxon>Pseudomonadota</taxon>
        <taxon>Betaproteobacteria</taxon>
        <taxon>Neisseriales</taxon>
        <taxon>Neisseriaceae</taxon>
        <taxon>Eikenella</taxon>
    </lineage>
</organism>
<dbReference type="HOGENOM" id="CLU_3135156_0_0_4"/>
<keyword evidence="1" id="KW-1133">Transmembrane helix</keyword>